<dbReference type="InterPro" id="IPR012334">
    <property type="entry name" value="Pectin_lyas_fold"/>
</dbReference>
<dbReference type="InterPro" id="IPR039448">
    <property type="entry name" value="Beta_helix"/>
</dbReference>
<reference evidence="3 4" key="1">
    <citation type="submission" date="2019-05" db="EMBL/GenBank/DDBJ databases">
        <title>We sequenced the genome of Paenibacillus hemerocallicola KCTC 33185 for further insight into its adaptation and study the phylogeny of Paenibacillus.</title>
        <authorList>
            <person name="Narsing Rao M.P."/>
        </authorList>
    </citation>
    <scope>NUCLEOTIDE SEQUENCE [LARGE SCALE GENOMIC DNA]</scope>
    <source>
        <strain evidence="3 4">KCTC 33185</strain>
    </source>
</reference>
<evidence type="ECO:0000259" key="1">
    <source>
        <dbReference type="Pfam" id="PF12708"/>
    </source>
</evidence>
<dbReference type="PROSITE" id="PS51318">
    <property type="entry name" value="TAT"/>
    <property type="match status" value="1"/>
</dbReference>
<keyword evidence="4" id="KW-1185">Reference proteome</keyword>
<dbReference type="RefSeq" id="WP_139602847.1">
    <property type="nucleotide sequence ID" value="NZ_VDCQ01000017.1"/>
</dbReference>
<dbReference type="EMBL" id="VDCQ01000017">
    <property type="protein sequence ID" value="TNJ65554.1"/>
    <property type="molecule type" value="Genomic_DNA"/>
</dbReference>
<feature type="domain" description="Rhamnogalacturonase A/B/Epimerase-like pectate lyase" evidence="1">
    <location>
        <begin position="135"/>
        <end position="186"/>
    </location>
</feature>
<dbReference type="InterPro" id="IPR011050">
    <property type="entry name" value="Pectin_lyase_fold/virulence"/>
</dbReference>
<protein>
    <submittedName>
        <fullName evidence="3">Right-handed parallel beta-helix repeat-containing protein</fullName>
    </submittedName>
</protein>
<gene>
    <name evidence="3" type="ORF">FE784_14100</name>
</gene>
<dbReference type="InterPro" id="IPR006311">
    <property type="entry name" value="TAT_signal"/>
</dbReference>
<dbReference type="Gene3D" id="2.160.20.10">
    <property type="entry name" value="Single-stranded right-handed beta-helix, Pectin lyase-like"/>
    <property type="match status" value="1"/>
</dbReference>
<dbReference type="SMART" id="SM00710">
    <property type="entry name" value="PbH1"/>
    <property type="match status" value="5"/>
</dbReference>
<dbReference type="InterPro" id="IPR006626">
    <property type="entry name" value="PbH1"/>
</dbReference>
<evidence type="ECO:0000259" key="2">
    <source>
        <dbReference type="Pfam" id="PF13229"/>
    </source>
</evidence>
<evidence type="ECO:0000313" key="3">
    <source>
        <dbReference type="EMBL" id="TNJ65554.1"/>
    </source>
</evidence>
<organism evidence="3 4">
    <name type="scientific">Paenibacillus hemerocallicola</name>
    <dbReference type="NCBI Taxonomy" id="1172614"/>
    <lineage>
        <taxon>Bacteria</taxon>
        <taxon>Bacillati</taxon>
        <taxon>Bacillota</taxon>
        <taxon>Bacilli</taxon>
        <taxon>Bacillales</taxon>
        <taxon>Paenibacillaceae</taxon>
        <taxon>Paenibacillus</taxon>
    </lineage>
</organism>
<dbReference type="AlphaFoldDB" id="A0A5C4T8Z3"/>
<evidence type="ECO:0000313" key="4">
    <source>
        <dbReference type="Proteomes" id="UP000307943"/>
    </source>
</evidence>
<accession>A0A5C4T8Z3</accession>
<dbReference type="Pfam" id="PF12708">
    <property type="entry name" value="Pect-lyase_RHGA_epim"/>
    <property type="match status" value="1"/>
</dbReference>
<sequence length="735" mass="78773">MPDNNSDARWSRRALLTKVGAAGVAVASAGILGNTGWERVAADSSVSDAVYKKKDKDKDKDGPSETDECCRKVTLAELRAETAPAAETLYFVTDSGQEGWFVFDTGDTVSSDNTGTVVVSTDGSRFKRLYDDALSVKWFGAKGDGVTEDTAAFQAALDAAAGRKLYVPKQSGSYYLSHQLFIRSRTAVEFEAGTIVQAVDTLSVTAPYEKLIRILDTSDVRIIGNGAVLRMNKTAYTTGEHAHIFDISGSSNVTIEHMNANDSGGDGFYIGAYQSANTVCSNIVLKNCRADNNRRQGMSVISVDGLLADNCRFTNTIGTAPQAGVDIEPNHPGDRLRNIRFVNCVAEGNKARGFMTMIKKLSPASEQVDIVFQNCVSRNNAFGFATVYGKDGSVAAKGEVKYIDCRAEYEKWSGFFELSSSADSVRTTYVRCTAYNCNVNNGTGAAYSYAASFFLSSTTSEARTSVGNSHFIDCRSIDDRSPSLIRRGFATYGYEGFTVRDIWFRDCESVGHTVSPFQFDTDTRNILVENAIPYVYVQPVAGPVSLNWIGGIVTNAGATEDIALTLPPVQEGFTFTFRVESPHRIKLVPQSGESILSSFGSGWDVQSADVGDTLTIAGSGDGYWRIANCRGSWLPDAVRQIRSPYRTVAADTTLERADGQLIVDASASPIAVTLPPASDAAGMKVVVKKIDSGTNAVQIQTSGSEPIDGGGSSITLMAAGQSAGLFSIGTGWIVL</sequence>
<name>A0A5C4T8Z3_9BACL</name>
<dbReference type="SUPFAM" id="SSF51126">
    <property type="entry name" value="Pectin lyase-like"/>
    <property type="match status" value="1"/>
</dbReference>
<dbReference type="InterPro" id="IPR024535">
    <property type="entry name" value="RHGA/B-epi-like_pectate_lyase"/>
</dbReference>
<dbReference type="Proteomes" id="UP000307943">
    <property type="component" value="Unassembled WGS sequence"/>
</dbReference>
<comment type="caution">
    <text evidence="3">The sequence shown here is derived from an EMBL/GenBank/DDBJ whole genome shotgun (WGS) entry which is preliminary data.</text>
</comment>
<dbReference type="Pfam" id="PF13229">
    <property type="entry name" value="Beta_helix"/>
    <property type="match status" value="1"/>
</dbReference>
<feature type="domain" description="Right handed beta helix" evidence="2">
    <location>
        <begin position="242"/>
        <end position="390"/>
    </location>
</feature>
<dbReference type="OrthoDB" id="2488735at2"/>
<proteinExistence type="predicted"/>